<feature type="domain" description="MobA-like NTP transferase" evidence="1">
    <location>
        <begin position="8"/>
        <end position="164"/>
    </location>
</feature>
<dbReference type="Pfam" id="PF12804">
    <property type="entry name" value="NTP_transf_3"/>
    <property type="match status" value="1"/>
</dbReference>
<dbReference type="SUPFAM" id="SSF53448">
    <property type="entry name" value="Nucleotide-diphospho-sugar transferases"/>
    <property type="match status" value="1"/>
</dbReference>
<dbReference type="InterPro" id="IPR025877">
    <property type="entry name" value="MobA-like_NTP_Trfase"/>
</dbReference>
<dbReference type="InterPro" id="IPR029044">
    <property type="entry name" value="Nucleotide-diphossugar_trans"/>
</dbReference>
<protein>
    <recommendedName>
        <fullName evidence="1">MobA-like NTP transferase domain-containing protein</fullName>
    </recommendedName>
</protein>
<dbReference type="PANTHER" id="PTHR43777:SF1">
    <property type="entry name" value="MOLYBDENUM COFACTOR CYTIDYLYLTRANSFERASE"/>
    <property type="match status" value="1"/>
</dbReference>
<gene>
    <name evidence="2" type="ORF">RV15_GL002933</name>
</gene>
<reference evidence="2 3" key="1">
    <citation type="submission" date="2014-12" db="EMBL/GenBank/DDBJ databases">
        <title>Draft genome sequences of 29 type strains of Enterococci.</title>
        <authorList>
            <person name="Zhong Z."/>
            <person name="Sun Z."/>
            <person name="Liu W."/>
            <person name="Zhang W."/>
            <person name="Zhang H."/>
        </authorList>
    </citation>
    <scope>NUCLEOTIDE SEQUENCE [LARGE SCALE GENOMIC DNA]</scope>
    <source>
        <strain evidence="2 3">DSM 22801</strain>
    </source>
</reference>
<dbReference type="EMBL" id="JXLC01000005">
    <property type="protein sequence ID" value="OJG92508.1"/>
    <property type="molecule type" value="Genomic_DNA"/>
</dbReference>
<evidence type="ECO:0000313" key="3">
    <source>
        <dbReference type="Proteomes" id="UP000183039"/>
    </source>
</evidence>
<proteinExistence type="predicted"/>
<dbReference type="PANTHER" id="PTHR43777">
    <property type="entry name" value="MOLYBDENUM COFACTOR CYTIDYLYLTRANSFERASE"/>
    <property type="match status" value="1"/>
</dbReference>
<sequence>MQMLKVSAIIMASGSSSRMGTNKLALDYQGQTFLEHVLKLSKEMSFFERILVISPENLQNIKMPQDKTLKVIQNVEADMGQSTSVRLGTKAASGEGYLYLTVDQPLLNREVLEHLRSAYSKKTIVFPVDQKDRPYSPIYFGQVFRSELLQVTGKAGGRSVRNNHPEAWRKIQVPDTKRLVDIDTPEEYLCLLDQSLDERRKERRK</sequence>
<accession>A0AA91GK19</accession>
<evidence type="ECO:0000313" key="2">
    <source>
        <dbReference type="EMBL" id="OJG92508.1"/>
    </source>
</evidence>
<dbReference type="CDD" id="cd04182">
    <property type="entry name" value="GT_2_like_f"/>
    <property type="match status" value="1"/>
</dbReference>
<dbReference type="Gene3D" id="3.90.550.10">
    <property type="entry name" value="Spore Coat Polysaccharide Biosynthesis Protein SpsA, Chain A"/>
    <property type="match status" value="1"/>
</dbReference>
<name>A0AA91GK19_9ENTE</name>
<dbReference type="GO" id="GO:0016779">
    <property type="term" value="F:nucleotidyltransferase activity"/>
    <property type="evidence" value="ECO:0007669"/>
    <property type="project" value="UniProtKB-ARBA"/>
</dbReference>
<dbReference type="AlphaFoldDB" id="A0AA91GK19"/>
<comment type="caution">
    <text evidence="2">The sequence shown here is derived from an EMBL/GenBank/DDBJ whole genome shotgun (WGS) entry which is preliminary data.</text>
</comment>
<dbReference type="Proteomes" id="UP000183039">
    <property type="component" value="Unassembled WGS sequence"/>
</dbReference>
<organism evidence="2 3">
    <name type="scientific">Enterococcus silesiacus</name>
    <dbReference type="NCBI Taxonomy" id="332949"/>
    <lineage>
        <taxon>Bacteria</taxon>
        <taxon>Bacillati</taxon>
        <taxon>Bacillota</taxon>
        <taxon>Bacilli</taxon>
        <taxon>Lactobacillales</taxon>
        <taxon>Enterococcaceae</taxon>
        <taxon>Enterococcus</taxon>
    </lineage>
</organism>
<evidence type="ECO:0000259" key="1">
    <source>
        <dbReference type="Pfam" id="PF12804"/>
    </source>
</evidence>